<dbReference type="EMBL" id="VXRG01000023">
    <property type="protein sequence ID" value="MXY92235.1"/>
    <property type="molecule type" value="Genomic_DNA"/>
</dbReference>
<evidence type="ECO:0000259" key="1">
    <source>
        <dbReference type="Pfam" id="PF01926"/>
    </source>
</evidence>
<organism evidence="2">
    <name type="scientific">Caldilineaceae bacterium SB0664_bin_27</name>
    <dbReference type="NCBI Taxonomy" id="2605260"/>
    <lineage>
        <taxon>Bacteria</taxon>
        <taxon>Bacillati</taxon>
        <taxon>Chloroflexota</taxon>
        <taxon>Caldilineae</taxon>
        <taxon>Caldilineales</taxon>
        <taxon>Caldilineaceae</taxon>
    </lineage>
</organism>
<proteinExistence type="predicted"/>
<reference evidence="2" key="1">
    <citation type="submission" date="2019-09" db="EMBL/GenBank/DDBJ databases">
        <title>Characterisation of the sponge microbiome using genome-centric metagenomics.</title>
        <authorList>
            <person name="Engelberts J.P."/>
            <person name="Robbins S.J."/>
            <person name="De Goeij J.M."/>
            <person name="Aranda M."/>
            <person name="Bell S.C."/>
            <person name="Webster N.S."/>
        </authorList>
    </citation>
    <scope>NUCLEOTIDE SEQUENCE</scope>
    <source>
        <strain evidence="2">SB0664_bin_27</strain>
    </source>
</reference>
<gene>
    <name evidence="2" type="ORF">F4Y42_02170</name>
</gene>
<dbReference type="SUPFAM" id="SSF52540">
    <property type="entry name" value="P-loop containing nucleoside triphosphate hydrolases"/>
    <property type="match status" value="1"/>
</dbReference>
<dbReference type="InterPro" id="IPR027417">
    <property type="entry name" value="P-loop_NTPase"/>
</dbReference>
<dbReference type="AlphaFoldDB" id="A0A6B0YPW7"/>
<dbReference type="Pfam" id="PF01926">
    <property type="entry name" value="MMR_HSR1"/>
    <property type="match status" value="1"/>
</dbReference>
<accession>A0A6B0YPW7</accession>
<protein>
    <recommendedName>
        <fullName evidence="1">G domain-containing protein</fullName>
    </recommendedName>
</protein>
<sequence>MDSTLSVKCKGILVPQLQAHIWAQKTEALLEEARLAIGQSQSDSVQQLADRLPVLSADQDAPISLALAGQYSAGKSTILKALTGRNDIATGAEIVTAETRFFDWNGVSIIDTPGIHTDIRPEHDEITYDAISNADLMMFVITNELFDSYVSQHYRKLTIDRSKGHETILVVNKMARHAAGNAPESRKRLTEDLRPALCPFTPEQLRITFIDALSALEAMTEEHAESAAYLEQVGNLDSLIDNIDAFVHEKGLHARHTTALYAIDQVLQTAIQSEPTEDPDADAMALVYNRTIRHFDDAKTTLQGAVELAISHTKFSFVEAGTEWAEQIDRKGKDYEFEATSQTAENKVQEALEELSKGFEKALGNSLPDLAEDINAVLNTKLFNQTKENLSATLDKKEWSPSSEAAWKGLELLSLIASHFAPSPDASSQGATGLDRLQRSPAFAKVLEIGKSLGIRSQNRTGIRITSVVGYTVPVLQLAGVVITAFEEARRNADAEKMQQEVLDAFDELAEQVGSEAQERAEEIINELVAKPLQEFTEARLQLNQLRQEKSSQIRRLNEVSARVNTLIRHIHAEK</sequence>
<feature type="domain" description="G" evidence="1">
    <location>
        <begin position="65"/>
        <end position="173"/>
    </location>
</feature>
<comment type="caution">
    <text evidence="2">The sequence shown here is derived from an EMBL/GenBank/DDBJ whole genome shotgun (WGS) entry which is preliminary data.</text>
</comment>
<dbReference type="GO" id="GO:0005525">
    <property type="term" value="F:GTP binding"/>
    <property type="evidence" value="ECO:0007669"/>
    <property type="project" value="InterPro"/>
</dbReference>
<name>A0A6B0YPW7_9CHLR</name>
<dbReference type="Gene3D" id="3.40.50.300">
    <property type="entry name" value="P-loop containing nucleotide triphosphate hydrolases"/>
    <property type="match status" value="1"/>
</dbReference>
<evidence type="ECO:0000313" key="2">
    <source>
        <dbReference type="EMBL" id="MXY92235.1"/>
    </source>
</evidence>
<dbReference type="InterPro" id="IPR006073">
    <property type="entry name" value="GTP-bd"/>
</dbReference>